<accession>A0ABQ5F0T7</accession>
<evidence type="ECO:0000313" key="1">
    <source>
        <dbReference type="EMBL" id="GJT56941.1"/>
    </source>
</evidence>
<protein>
    <recommendedName>
        <fullName evidence="3">Phytosulfokine</fullName>
    </recommendedName>
</protein>
<evidence type="ECO:0000313" key="2">
    <source>
        <dbReference type="Proteomes" id="UP001151760"/>
    </source>
</evidence>
<keyword evidence="2" id="KW-1185">Reference proteome</keyword>
<reference evidence="1" key="1">
    <citation type="journal article" date="2022" name="Int. J. Mol. Sci.">
        <title>Draft Genome of Tanacetum Coccineum: Genomic Comparison of Closely Related Tanacetum-Family Plants.</title>
        <authorList>
            <person name="Yamashiro T."/>
            <person name="Shiraishi A."/>
            <person name="Nakayama K."/>
            <person name="Satake H."/>
        </authorList>
    </citation>
    <scope>NUCLEOTIDE SEQUENCE</scope>
</reference>
<reference evidence="1" key="2">
    <citation type="submission" date="2022-01" db="EMBL/GenBank/DDBJ databases">
        <authorList>
            <person name="Yamashiro T."/>
            <person name="Shiraishi A."/>
            <person name="Satake H."/>
            <person name="Nakayama K."/>
        </authorList>
    </citation>
    <scope>NUCLEOTIDE SEQUENCE</scope>
</reference>
<sequence>MAMMDNISNEWASVISGIVNKPATNSIWSIIQRLVLGATVYYLWQERNIRRVNHMFRSQDVVLKCIVDTIRLKLMGLSLKRTADVEKATSIWGFVDYQDDPHKTLKNKGIVDSRCSRHMTGNKAYLAEYQD</sequence>
<organism evidence="1 2">
    <name type="scientific">Tanacetum coccineum</name>
    <dbReference type="NCBI Taxonomy" id="301880"/>
    <lineage>
        <taxon>Eukaryota</taxon>
        <taxon>Viridiplantae</taxon>
        <taxon>Streptophyta</taxon>
        <taxon>Embryophyta</taxon>
        <taxon>Tracheophyta</taxon>
        <taxon>Spermatophyta</taxon>
        <taxon>Magnoliopsida</taxon>
        <taxon>eudicotyledons</taxon>
        <taxon>Gunneridae</taxon>
        <taxon>Pentapetalae</taxon>
        <taxon>asterids</taxon>
        <taxon>campanulids</taxon>
        <taxon>Asterales</taxon>
        <taxon>Asteraceae</taxon>
        <taxon>Asteroideae</taxon>
        <taxon>Anthemideae</taxon>
        <taxon>Anthemidinae</taxon>
        <taxon>Tanacetum</taxon>
    </lineage>
</organism>
<gene>
    <name evidence="1" type="ORF">Tco_0991995</name>
</gene>
<dbReference type="Proteomes" id="UP001151760">
    <property type="component" value="Unassembled WGS sequence"/>
</dbReference>
<evidence type="ECO:0008006" key="3">
    <source>
        <dbReference type="Google" id="ProtNLM"/>
    </source>
</evidence>
<comment type="caution">
    <text evidence="1">The sequence shown here is derived from an EMBL/GenBank/DDBJ whole genome shotgun (WGS) entry which is preliminary data.</text>
</comment>
<proteinExistence type="predicted"/>
<dbReference type="EMBL" id="BQNB010016890">
    <property type="protein sequence ID" value="GJT56941.1"/>
    <property type="molecule type" value="Genomic_DNA"/>
</dbReference>
<name>A0ABQ5F0T7_9ASTR</name>